<name>A0A378ME02_LISGR</name>
<dbReference type="Proteomes" id="UP000254879">
    <property type="component" value="Unassembled WGS sequence"/>
</dbReference>
<dbReference type="EMBL" id="UGPG01000001">
    <property type="protein sequence ID" value="STY43773.1"/>
    <property type="molecule type" value="Genomic_DNA"/>
</dbReference>
<feature type="transmembrane region" description="Helical" evidence="1">
    <location>
        <begin position="196"/>
        <end position="217"/>
    </location>
</feature>
<feature type="transmembrane region" description="Helical" evidence="1">
    <location>
        <begin position="48"/>
        <end position="69"/>
    </location>
</feature>
<proteinExistence type="predicted"/>
<feature type="transmembrane region" description="Helical" evidence="1">
    <location>
        <begin position="75"/>
        <end position="97"/>
    </location>
</feature>
<evidence type="ECO:0000313" key="2">
    <source>
        <dbReference type="EMBL" id="STY43773.1"/>
    </source>
</evidence>
<protein>
    <submittedName>
        <fullName evidence="2">Uncharacterized protein</fullName>
    </submittedName>
</protein>
<gene>
    <name evidence="2" type="ORF">NCTC10815_01077</name>
</gene>
<dbReference type="RefSeq" id="WP_115345746.1">
    <property type="nucleotide sequence ID" value="NZ_UGPG01000001.1"/>
</dbReference>
<sequence length="230" mass="27081">MGMLIMFLTISYLIINGGMIGLIIFRLFRKGPVWVENAKRTALYSSYIVGLLCCLLEVGNVFNVLFNGLKFRLNIFIYLFWITATFFIVYYVARGFFTASIRTKKRKVRKYKMGKHTFIIGRLIKISAIFFTVIGIVSLYIIAYQVLTSINNEKELYEKLTGYVYNVVLPMLFSLIWLFFNYQIWDIIFLKIRSKIIYVFVCLFAISMLISGFIAFYTKDILLYWLHFIV</sequence>
<evidence type="ECO:0000256" key="1">
    <source>
        <dbReference type="SAM" id="Phobius"/>
    </source>
</evidence>
<keyword evidence="1" id="KW-1133">Transmembrane helix</keyword>
<keyword evidence="1" id="KW-0812">Transmembrane</keyword>
<accession>A0A378ME02</accession>
<feature type="transmembrane region" description="Helical" evidence="1">
    <location>
        <begin position="118"/>
        <end position="143"/>
    </location>
</feature>
<organism evidence="2 3">
    <name type="scientific">Listeria grayi</name>
    <name type="common">Listeria murrayi</name>
    <dbReference type="NCBI Taxonomy" id="1641"/>
    <lineage>
        <taxon>Bacteria</taxon>
        <taxon>Bacillati</taxon>
        <taxon>Bacillota</taxon>
        <taxon>Bacilli</taxon>
        <taxon>Bacillales</taxon>
        <taxon>Listeriaceae</taxon>
        <taxon>Listeria</taxon>
    </lineage>
</organism>
<feature type="transmembrane region" description="Helical" evidence="1">
    <location>
        <begin position="6"/>
        <end position="28"/>
    </location>
</feature>
<evidence type="ECO:0000313" key="3">
    <source>
        <dbReference type="Proteomes" id="UP000254879"/>
    </source>
</evidence>
<keyword evidence="1" id="KW-0472">Membrane</keyword>
<feature type="transmembrane region" description="Helical" evidence="1">
    <location>
        <begin position="163"/>
        <end position="184"/>
    </location>
</feature>
<dbReference type="AlphaFoldDB" id="A0A378ME02"/>
<reference evidence="2 3" key="1">
    <citation type="submission" date="2018-06" db="EMBL/GenBank/DDBJ databases">
        <authorList>
            <consortium name="Pathogen Informatics"/>
            <person name="Doyle S."/>
        </authorList>
    </citation>
    <scope>NUCLEOTIDE SEQUENCE [LARGE SCALE GENOMIC DNA]</scope>
    <source>
        <strain evidence="3">NCTC 10815</strain>
    </source>
</reference>